<evidence type="ECO:0000256" key="2">
    <source>
        <dbReference type="ARBA" id="ARBA00022448"/>
    </source>
</evidence>
<dbReference type="Gene3D" id="1.10.110.10">
    <property type="entry name" value="Plant lipid-transfer and hydrophobic proteins"/>
    <property type="match status" value="1"/>
</dbReference>
<keyword evidence="3" id="KW-0446">Lipid-binding</keyword>
<dbReference type="OMA" id="IAMDCYR"/>
<dbReference type="AlphaFoldDB" id="A0A022RT82"/>
<evidence type="ECO:0000313" key="6">
    <source>
        <dbReference type="EMBL" id="EYU42140.1"/>
    </source>
</evidence>
<gene>
    <name evidence="6" type="ORF">MIMGU_mgv1a016309mg</name>
</gene>
<dbReference type="Pfam" id="PF00234">
    <property type="entry name" value="Tryp_alpha_amyl"/>
    <property type="match status" value="1"/>
</dbReference>
<feature type="signal peptide" evidence="4">
    <location>
        <begin position="1"/>
        <end position="20"/>
    </location>
</feature>
<dbReference type="OrthoDB" id="1876592at2759"/>
<dbReference type="EMBL" id="KI630313">
    <property type="protein sequence ID" value="EYU42140.1"/>
    <property type="molecule type" value="Genomic_DNA"/>
</dbReference>
<dbReference type="InterPro" id="IPR036312">
    <property type="entry name" value="Bifun_inhib/LTP/seed_sf"/>
</dbReference>
<keyword evidence="2" id="KW-0813">Transport</keyword>
<protein>
    <recommendedName>
        <fullName evidence="5">Bifunctional inhibitor/plant lipid transfer protein/seed storage helical domain-containing protein</fullName>
    </recommendedName>
</protein>
<dbReference type="InterPro" id="IPR016140">
    <property type="entry name" value="Bifunc_inhib/LTP/seed_store"/>
</dbReference>
<accession>A0A022RT82</accession>
<dbReference type="KEGG" id="egt:105952619"/>
<comment type="similarity">
    <text evidence="1">Belongs to the plant LTP family.</text>
</comment>
<dbReference type="SUPFAM" id="SSF47699">
    <property type="entry name" value="Bifunctional inhibitor/lipid-transfer protein/seed storage 2S albumin"/>
    <property type="match status" value="1"/>
</dbReference>
<reference evidence="6 7" key="1">
    <citation type="journal article" date="2013" name="Proc. Natl. Acad. Sci. U.S.A.">
        <title>Fine-scale variation in meiotic recombination in Mimulus inferred from population shotgun sequencing.</title>
        <authorList>
            <person name="Hellsten U."/>
            <person name="Wright K.M."/>
            <person name="Jenkins J."/>
            <person name="Shu S."/>
            <person name="Yuan Y."/>
            <person name="Wessler S.R."/>
            <person name="Schmutz J."/>
            <person name="Willis J.H."/>
            <person name="Rokhsar D.S."/>
        </authorList>
    </citation>
    <scope>NUCLEOTIDE SEQUENCE [LARGE SCALE GENOMIC DNA]</scope>
    <source>
        <strain evidence="7">cv. DUN x IM62</strain>
    </source>
</reference>
<sequence length="126" mass="13788">MSPLFVLFVLVLSISKPVVSIPVGQDGNSGPCKDVFDNFSACSEFIEGGACNDPSATCCQKIATLNAIVNQENGGRVRICRCIEFFSMYNASRPFITSRIQELPLKCNTQLSFPISERMNCSSIDH</sequence>
<evidence type="ECO:0000256" key="4">
    <source>
        <dbReference type="SAM" id="SignalP"/>
    </source>
</evidence>
<dbReference type="Proteomes" id="UP000030748">
    <property type="component" value="Unassembled WGS sequence"/>
</dbReference>
<organism evidence="6 7">
    <name type="scientific">Erythranthe guttata</name>
    <name type="common">Yellow monkey flower</name>
    <name type="synonym">Mimulus guttatus</name>
    <dbReference type="NCBI Taxonomy" id="4155"/>
    <lineage>
        <taxon>Eukaryota</taxon>
        <taxon>Viridiplantae</taxon>
        <taxon>Streptophyta</taxon>
        <taxon>Embryophyta</taxon>
        <taxon>Tracheophyta</taxon>
        <taxon>Spermatophyta</taxon>
        <taxon>Magnoliopsida</taxon>
        <taxon>eudicotyledons</taxon>
        <taxon>Gunneridae</taxon>
        <taxon>Pentapetalae</taxon>
        <taxon>asterids</taxon>
        <taxon>lamiids</taxon>
        <taxon>Lamiales</taxon>
        <taxon>Phrymaceae</taxon>
        <taxon>Erythranthe</taxon>
    </lineage>
</organism>
<dbReference type="GO" id="GO:0008289">
    <property type="term" value="F:lipid binding"/>
    <property type="evidence" value="ECO:0007669"/>
    <property type="project" value="UniProtKB-KW"/>
</dbReference>
<dbReference type="PANTHER" id="PTHR33076">
    <property type="entry name" value="NON-SPECIFIC LIPID-TRANSFER PROTEIN 2-RELATED"/>
    <property type="match status" value="1"/>
</dbReference>
<keyword evidence="4" id="KW-0732">Signal</keyword>
<dbReference type="PhylomeDB" id="A0A022RT82"/>
<dbReference type="GO" id="GO:0006869">
    <property type="term" value="P:lipid transport"/>
    <property type="evidence" value="ECO:0007669"/>
    <property type="project" value="InterPro"/>
</dbReference>
<feature type="chain" id="PRO_5001505317" description="Bifunctional inhibitor/plant lipid transfer protein/seed storage helical domain-containing protein" evidence="4">
    <location>
        <begin position="21"/>
        <end position="126"/>
    </location>
</feature>
<evidence type="ECO:0000313" key="7">
    <source>
        <dbReference type="Proteomes" id="UP000030748"/>
    </source>
</evidence>
<keyword evidence="7" id="KW-1185">Reference proteome</keyword>
<feature type="domain" description="Bifunctional inhibitor/plant lipid transfer protein/seed storage helical" evidence="5">
    <location>
        <begin position="32"/>
        <end position="121"/>
    </location>
</feature>
<name>A0A022RT82_ERYGU</name>
<dbReference type="eggNOG" id="ENOG502SD4F">
    <property type="taxonomic scope" value="Eukaryota"/>
</dbReference>
<evidence type="ECO:0000256" key="3">
    <source>
        <dbReference type="ARBA" id="ARBA00023121"/>
    </source>
</evidence>
<dbReference type="InterPro" id="IPR000528">
    <property type="entry name" value="Plant_nsLTP"/>
</dbReference>
<evidence type="ECO:0000259" key="5">
    <source>
        <dbReference type="Pfam" id="PF00234"/>
    </source>
</evidence>
<proteinExistence type="inferred from homology"/>
<evidence type="ECO:0000256" key="1">
    <source>
        <dbReference type="ARBA" id="ARBA00009748"/>
    </source>
</evidence>